<evidence type="ECO:0000256" key="2">
    <source>
        <dbReference type="ARBA" id="ARBA00022475"/>
    </source>
</evidence>
<evidence type="ECO:0000256" key="4">
    <source>
        <dbReference type="ARBA" id="ARBA00022989"/>
    </source>
</evidence>
<organism evidence="8 9">
    <name type="scientific">Stutzerimonas stutzeri</name>
    <name type="common">Pseudomonas stutzeri</name>
    <dbReference type="NCBI Taxonomy" id="316"/>
    <lineage>
        <taxon>Bacteria</taxon>
        <taxon>Pseudomonadati</taxon>
        <taxon>Pseudomonadota</taxon>
        <taxon>Gammaproteobacteria</taxon>
        <taxon>Pseudomonadales</taxon>
        <taxon>Pseudomonadaceae</taxon>
        <taxon>Stutzerimonas</taxon>
    </lineage>
</organism>
<accession>A0A6I6LXF1</accession>
<feature type="transmembrane region" description="Helical" evidence="6">
    <location>
        <begin position="99"/>
        <end position="119"/>
    </location>
</feature>
<keyword evidence="2" id="KW-1003">Cell membrane</keyword>
<keyword evidence="5 6" id="KW-0472">Membrane</keyword>
<name>A0A6I6LXF1_STUST</name>
<evidence type="ECO:0000313" key="8">
    <source>
        <dbReference type="EMBL" id="QGZ31292.1"/>
    </source>
</evidence>
<proteinExistence type="predicted"/>
<protein>
    <recommendedName>
        <fullName evidence="7">Cardiolipin synthase N-terminal domain-containing protein</fullName>
    </recommendedName>
</protein>
<dbReference type="GO" id="GO:0005886">
    <property type="term" value="C:plasma membrane"/>
    <property type="evidence" value="ECO:0007669"/>
    <property type="project" value="UniProtKB-SubCell"/>
</dbReference>
<evidence type="ECO:0000256" key="3">
    <source>
        <dbReference type="ARBA" id="ARBA00022692"/>
    </source>
</evidence>
<sequence length="123" mass="13455">MKKPHAQASGFFMPAFFLRCIRLQAPGGARPGWRACPCWQLNCSEAFGTHIHELTEEGCMSDAMSYFAIAVAVVVIALDLMAIVSVFKSDRTVGAKALWAIGIALFPVLGLVFWLVVGIRRRA</sequence>
<dbReference type="EMBL" id="CP046902">
    <property type="protein sequence ID" value="QGZ31292.1"/>
    <property type="molecule type" value="Genomic_DNA"/>
</dbReference>
<feature type="domain" description="Cardiolipin synthase N-terminal" evidence="7">
    <location>
        <begin position="77"/>
        <end position="118"/>
    </location>
</feature>
<evidence type="ECO:0000256" key="1">
    <source>
        <dbReference type="ARBA" id="ARBA00004651"/>
    </source>
</evidence>
<keyword evidence="4 6" id="KW-1133">Transmembrane helix</keyword>
<dbReference type="Proteomes" id="UP000438983">
    <property type="component" value="Chromosome"/>
</dbReference>
<evidence type="ECO:0000313" key="9">
    <source>
        <dbReference type="Proteomes" id="UP000438983"/>
    </source>
</evidence>
<dbReference type="Pfam" id="PF13396">
    <property type="entry name" value="PLDc_N"/>
    <property type="match status" value="1"/>
</dbReference>
<comment type="subcellular location">
    <subcellularLocation>
        <location evidence="1">Cell membrane</location>
        <topology evidence="1">Multi-pass membrane protein</topology>
    </subcellularLocation>
</comment>
<gene>
    <name evidence="8" type="ORF">GQA94_14895</name>
</gene>
<evidence type="ECO:0000256" key="6">
    <source>
        <dbReference type="SAM" id="Phobius"/>
    </source>
</evidence>
<evidence type="ECO:0000259" key="7">
    <source>
        <dbReference type="Pfam" id="PF13396"/>
    </source>
</evidence>
<keyword evidence="3 6" id="KW-0812">Transmembrane</keyword>
<evidence type="ECO:0000256" key="5">
    <source>
        <dbReference type="ARBA" id="ARBA00023136"/>
    </source>
</evidence>
<dbReference type="InterPro" id="IPR027379">
    <property type="entry name" value="CLS_N"/>
</dbReference>
<feature type="transmembrane region" description="Helical" evidence="6">
    <location>
        <begin position="66"/>
        <end position="87"/>
    </location>
</feature>
<dbReference type="AlphaFoldDB" id="A0A6I6LXF1"/>
<reference evidence="8 9" key="1">
    <citation type="submission" date="2019-12" db="EMBL/GenBank/DDBJ databases">
        <title>Complete genome sequence of Pseudomonas stutzeri.</title>
        <authorList>
            <person name="Lim S.R."/>
            <person name="Kim J.H."/>
        </authorList>
    </citation>
    <scope>NUCLEOTIDE SEQUENCE [LARGE SCALE GENOMIC DNA]</scope>
    <source>
        <strain evidence="8 9">PM101005</strain>
    </source>
</reference>